<evidence type="ECO:0000259" key="8">
    <source>
        <dbReference type="Pfam" id="PF00705"/>
    </source>
</evidence>
<comment type="subcellular location">
    <subcellularLocation>
        <location evidence="1 6">Nucleus</location>
    </subcellularLocation>
</comment>
<sequence length="927" mass="100985">MAMVLDAQLQQAALFKKVAESMKDLCKEVNFDCSEKGMQVQSMDSSHVALVSLNFREAAFAEFKCDRPVSLGMNVDSLTKILKMTGPSDTLKIRHKGDTDVVNFQCEGSDDRISEFDLKLFQIENEHMEIPEQHYKVVAKLPSSEFQKICRDLKEFGETLHLTGDKDGLKFVVSGDIGSGNVLLKPRETEKPEEKVSLTVHEPVTAAFALRYLVNFSKASPLCGSVTLGFAPDAPLLVQYDLETEDKGHMKFYLAPKVCSPVETVLISEAASEDEAIVLLETGAAEVQLPSVVDAGLEQLYGTSLPASWEHFPDLSAAPLAEGPALLELRFRPFTSLTATVSLRGPETIRFFCQGLRLTPSLASGQLQCNTRNSSLEVSADMGEEFSAAETYLLQVEVLHLPGSWRPDEDQPEVTLRPTRGTPGASWWLSFDDAAGRSLAFSETLPGYPVWPMALDVALDFVSVPLAPLPPGSASILALTFRIPEAPLGSLSSAVLRLYAAGLQAPHALLALPAEESLPVANASCEAAAGSDVQARLVMQLAAAGAVLEADVNYSFRVAVEIPAVLTTASEEATRWYFSLQAADTALGGPATQPWGLQELALSLSVPSASPGSAAPLQTALKLNQLLSSPKEGSVLACIELVAGEGYAFTSTCTVGDGIAPGAEVDPEQASGSAGPTSAAETLVQDVENLPPRPGLTGGGLTGMLALMEFKEYEVLYDRWLRGELNHREVALYYGAEVLDLMLTQQALSDEVSLPVGCVSSARPEPGEAVLGMCRDENGGWIRYGFAHFEVVYGQWKLREKTDAEVEGAYGREWVRLFRVWQTWGLQAIWHLLPRVLDVSPDTAAARRGVDFHLLKPEPLPEVIRLPFFVVKDYYEDWVSGAMSDSRVVEKFGAVWLVWFQRMRDEGLDRVRTELSHHIFWETEGRS</sequence>
<dbReference type="PANTHER" id="PTHR11352:SF0">
    <property type="entry name" value="PROLIFERATING CELL NUCLEAR ANTIGEN"/>
    <property type="match status" value="1"/>
</dbReference>
<feature type="domain" description="Proliferating cell nuclear antigen PCNA C-terminal" evidence="9">
    <location>
        <begin position="130"/>
        <end position="257"/>
    </location>
</feature>
<dbReference type="NCBIfam" id="TIGR00590">
    <property type="entry name" value="pcna"/>
    <property type="match status" value="1"/>
</dbReference>
<dbReference type="PANTHER" id="PTHR11352">
    <property type="entry name" value="PROLIFERATING CELL NUCLEAR ANTIGEN"/>
    <property type="match status" value="1"/>
</dbReference>
<dbReference type="Proteomes" id="UP000186817">
    <property type="component" value="Unassembled WGS sequence"/>
</dbReference>
<dbReference type="Pfam" id="PF20708">
    <property type="entry name" value="DUF6822"/>
    <property type="match status" value="1"/>
</dbReference>
<evidence type="ECO:0000313" key="10">
    <source>
        <dbReference type="EMBL" id="OLP84269.1"/>
    </source>
</evidence>
<evidence type="ECO:0000256" key="6">
    <source>
        <dbReference type="RuleBase" id="RU000641"/>
    </source>
</evidence>
<comment type="caution">
    <text evidence="10">The sequence shown here is derived from an EMBL/GenBank/DDBJ whole genome shotgun (WGS) entry which is preliminary data.</text>
</comment>
<dbReference type="CDD" id="cd00577">
    <property type="entry name" value="PCNA"/>
    <property type="match status" value="1"/>
</dbReference>
<dbReference type="InterPro" id="IPR049225">
    <property type="entry name" value="DUF6822"/>
</dbReference>
<keyword evidence="3 7" id="KW-0235">DNA replication</keyword>
<dbReference type="InterPro" id="IPR022659">
    <property type="entry name" value="Pr_cel_nuc_antig_CS"/>
</dbReference>
<feature type="domain" description="Proliferating cell nuclear antigen PCNA N-terminal" evidence="8">
    <location>
        <begin position="5"/>
        <end position="125"/>
    </location>
</feature>
<dbReference type="InterPro" id="IPR046938">
    <property type="entry name" value="DNA_clamp_sf"/>
</dbReference>
<comment type="function">
    <text evidence="6">This protein is an auxiliary protein of DNA polymerase delta and is involved in the control of eukaryotic DNA replication by increasing the polymerase's processivity during elongation of the leading strand.</text>
</comment>
<keyword evidence="4 7" id="KW-0238">DNA-binding</keyword>
<reference evidence="10 11" key="1">
    <citation type="submission" date="2016-02" db="EMBL/GenBank/DDBJ databases">
        <title>Genome analysis of coral dinoflagellate symbionts highlights evolutionary adaptations to a symbiotic lifestyle.</title>
        <authorList>
            <person name="Aranda M."/>
            <person name="Li Y."/>
            <person name="Liew Y.J."/>
            <person name="Baumgarten S."/>
            <person name="Simakov O."/>
            <person name="Wilson M."/>
            <person name="Piel J."/>
            <person name="Ashoor H."/>
            <person name="Bougouffa S."/>
            <person name="Bajic V.B."/>
            <person name="Ryu T."/>
            <person name="Ravasi T."/>
            <person name="Bayer T."/>
            <person name="Micklem G."/>
            <person name="Kim H."/>
            <person name="Bhak J."/>
            <person name="Lajeunesse T.C."/>
            <person name="Voolstra C.R."/>
        </authorList>
    </citation>
    <scope>NUCLEOTIDE SEQUENCE [LARGE SCALE GENOMIC DNA]</scope>
    <source>
        <strain evidence="10 11">CCMP2467</strain>
    </source>
</reference>
<dbReference type="FunFam" id="3.10.150.10:FF:000006">
    <property type="entry name" value="Proliferating cell nuclear antigen"/>
    <property type="match status" value="1"/>
</dbReference>
<dbReference type="PRINTS" id="PR00339">
    <property type="entry name" value="PCNACYCLIN"/>
</dbReference>
<gene>
    <name evidence="10" type="ORF">AK812_SmicGene34871</name>
</gene>
<dbReference type="Gene3D" id="3.10.150.10">
    <property type="entry name" value="DNA Polymerase III, subunit A, domain 2"/>
    <property type="match status" value="2"/>
</dbReference>
<proteinExistence type="inferred from homology"/>
<name>A0A1Q9CMW4_SYMMI</name>
<dbReference type="GO" id="GO:0006275">
    <property type="term" value="P:regulation of DNA replication"/>
    <property type="evidence" value="ECO:0007669"/>
    <property type="project" value="InterPro"/>
</dbReference>
<dbReference type="FunFam" id="3.70.10.10:FF:000001">
    <property type="entry name" value="Proliferating cell nuclear antigen"/>
    <property type="match status" value="1"/>
</dbReference>
<dbReference type="GO" id="GO:0043626">
    <property type="term" value="C:PCNA complex"/>
    <property type="evidence" value="ECO:0007669"/>
    <property type="project" value="TreeGrafter"/>
</dbReference>
<dbReference type="InterPro" id="IPR000730">
    <property type="entry name" value="Pr_cel_nuc_antig"/>
</dbReference>
<evidence type="ECO:0000256" key="5">
    <source>
        <dbReference type="ARBA" id="ARBA00023242"/>
    </source>
</evidence>
<keyword evidence="11" id="KW-1185">Reference proteome</keyword>
<protein>
    <recommendedName>
        <fullName evidence="6">DNA sliding clamp PCNA</fullName>
    </recommendedName>
</protein>
<evidence type="ECO:0000256" key="1">
    <source>
        <dbReference type="ARBA" id="ARBA00004123"/>
    </source>
</evidence>
<dbReference type="Pfam" id="PF02747">
    <property type="entry name" value="PCNA_C"/>
    <property type="match status" value="1"/>
</dbReference>
<dbReference type="OrthoDB" id="534348at2759"/>
<dbReference type="InterPro" id="IPR022649">
    <property type="entry name" value="Pr_cel_nuc_antig_C"/>
</dbReference>
<dbReference type="GO" id="GO:0030337">
    <property type="term" value="F:DNA polymerase processivity factor activity"/>
    <property type="evidence" value="ECO:0007669"/>
    <property type="project" value="InterPro"/>
</dbReference>
<dbReference type="Pfam" id="PF00705">
    <property type="entry name" value="PCNA_N"/>
    <property type="match status" value="1"/>
</dbReference>
<dbReference type="EMBL" id="LSRX01001054">
    <property type="protein sequence ID" value="OLP84269.1"/>
    <property type="molecule type" value="Genomic_DNA"/>
</dbReference>
<dbReference type="AlphaFoldDB" id="A0A1Q9CMW4"/>
<evidence type="ECO:0000259" key="9">
    <source>
        <dbReference type="Pfam" id="PF02747"/>
    </source>
</evidence>
<dbReference type="GO" id="GO:0003677">
    <property type="term" value="F:DNA binding"/>
    <property type="evidence" value="ECO:0007669"/>
    <property type="project" value="UniProtKB-KW"/>
</dbReference>
<evidence type="ECO:0000256" key="4">
    <source>
        <dbReference type="ARBA" id="ARBA00023125"/>
    </source>
</evidence>
<dbReference type="GO" id="GO:0006272">
    <property type="term" value="P:leading strand elongation"/>
    <property type="evidence" value="ECO:0007669"/>
    <property type="project" value="TreeGrafter"/>
</dbReference>
<dbReference type="PROSITE" id="PS00293">
    <property type="entry name" value="PCNA_2"/>
    <property type="match status" value="1"/>
</dbReference>
<dbReference type="SUPFAM" id="SSF55979">
    <property type="entry name" value="DNA clamp"/>
    <property type="match status" value="2"/>
</dbReference>
<evidence type="ECO:0000256" key="3">
    <source>
        <dbReference type="ARBA" id="ARBA00022705"/>
    </source>
</evidence>
<dbReference type="InterPro" id="IPR022648">
    <property type="entry name" value="Pr_cel_nuc_antig_N"/>
</dbReference>
<dbReference type="GO" id="GO:0019985">
    <property type="term" value="P:translesion synthesis"/>
    <property type="evidence" value="ECO:0007669"/>
    <property type="project" value="TreeGrafter"/>
</dbReference>
<accession>A0A1Q9CMW4</accession>
<evidence type="ECO:0000313" key="11">
    <source>
        <dbReference type="Proteomes" id="UP000186817"/>
    </source>
</evidence>
<dbReference type="GO" id="GO:0006298">
    <property type="term" value="P:mismatch repair"/>
    <property type="evidence" value="ECO:0007669"/>
    <property type="project" value="TreeGrafter"/>
</dbReference>
<evidence type="ECO:0000256" key="7">
    <source>
        <dbReference type="RuleBase" id="RU003671"/>
    </source>
</evidence>
<evidence type="ECO:0000256" key="2">
    <source>
        <dbReference type="ARBA" id="ARBA00010462"/>
    </source>
</evidence>
<organism evidence="10 11">
    <name type="scientific">Symbiodinium microadriaticum</name>
    <name type="common">Dinoflagellate</name>
    <name type="synonym">Zooxanthella microadriatica</name>
    <dbReference type="NCBI Taxonomy" id="2951"/>
    <lineage>
        <taxon>Eukaryota</taxon>
        <taxon>Sar</taxon>
        <taxon>Alveolata</taxon>
        <taxon>Dinophyceae</taxon>
        <taxon>Suessiales</taxon>
        <taxon>Symbiodiniaceae</taxon>
        <taxon>Symbiodinium</taxon>
    </lineage>
</organism>
<keyword evidence="5 6" id="KW-0539">Nucleus</keyword>
<dbReference type="HAMAP" id="MF_00317">
    <property type="entry name" value="DNApol_clamp_arch"/>
    <property type="match status" value="1"/>
</dbReference>
<comment type="similarity">
    <text evidence="2 7">Belongs to the PCNA family.</text>
</comment>